<dbReference type="InterPro" id="IPR028751">
    <property type="entry name" value="CATSPERD/E"/>
</dbReference>
<dbReference type="PANTHER" id="PTHR33722:SF4">
    <property type="entry name" value="CATION CHANNEL SPERM-ASSOCIATED PROTEIN SUBUNIT EPSILON-LIKE"/>
    <property type="match status" value="1"/>
</dbReference>
<dbReference type="GO" id="GO:0036128">
    <property type="term" value="C:CatSper complex"/>
    <property type="evidence" value="ECO:0007669"/>
    <property type="project" value="InterPro"/>
</dbReference>
<protein>
    <submittedName>
        <fullName evidence="4">Uncharacterized protein</fullName>
    </submittedName>
</protein>
<evidence type="ECO:0000256" key="1">
    <source>
        <dbReference type="ARBA" id="ARBA00010246"/>
    </source>
</evidence>
<dbReference type="GO" id="GO:0097228">
    <property type="term" value="C:sperm principal piece"/>
    <property type="evidence" value="ECO:0007669"/>
    <property type="project" value="TreeGrafter"/>
</dbReference>
<dbReference type="Proteomes" id="UP000011014">
    <property type="component" value="Unassembled WGS sequence"/>
</dbReference>
<comment type="similarity">
    <text evidence="1">Belongs to the CATSPERD family.</text>
</comment>
<sequence>MCPAVILLGDTKGILLKPEFVGTSDATLNQDLFDTLWPTEYSKVQKILTYPRKVRQEFEHYNFLAIITKENNDYSIYTAKVIESVTDTVSMHSLMNYAVNATFTSATYQDATLSIVRSAVCVHYTSDSGSDTLLYNSSFPDAGDALSEITLAGSTGLKVQLSEASTGGMFLWKDSELFYSSFEGYLPSRLKYNNANFPPSGETITSLVSGEHGDFLVVTNTGAAPPNNRKVYYGKEGYFRVNIEEVTFADESTDSTCQECNFALQSMEKIVQLRCTGDSTGDFNATADVFDLRTLTEAQFAIKPCVIYDNYMENETVFLDSKETYTPVATLRGITPVSVVVNTPVPNDMILSYTTEDSRERNELYTKKIGTLLDPKDTKRDEAGTRVVPFVSWYITDTDMSCTKPSFAVSLIHYGTCPIKTRVIDEDVNETLGKWVYAGIHSTTHFVLTNVIQHYLDNDVLQKHNKKVKKGYLDGQIGFTNSEQKRGSGNCTEVKCPFQRFYYMSSFMIEANVGRPFLPEFKLVGDDLEDFDFAFKEHTLVVLGEITGGSGFMGSNTEKKTFNLVKNTMELINKESRSYGKSARGIFEMNDIHSNTSVYQYTFNRQVAGCTGSQQSYIGRLDSIREGLGKTRSSTFTVDDFDFKDVWNRRNFVSCRKNTDAQALDSTVSELNTMLTVPAQTLIDNRENINKRLRDSIIDGIKDEIGDYDEHLLDSILQIPANTSSFAGYEPLLCSPDGITDKGCTNQFIFTKPGRYIMSAILLDPNASGCDLRVSFIVKVHRKVFLNPQICKIISSAT</sequence>
<name>E4Y520_OIKDI</name>
<dbReference type="AlphaFoldDB" id="E4Y520"/>
<evidence type="ECO:0000256" key="2">
    <source>
        <dbReference type="ARBA" id="ARBA00022729"/>
    </source>
</evidence>
<dbReference type="PANTHER" id="PTHR33722">
    <property type="entry name" value="CATION CHANNEL SPERM-ASSOCIATED PROTEIN SUBUNIT DELTA-RELATED"/>
    <property type="match status" value="1"/>
</dbReference>
<keyword evidence="2" id="KW-0732">Signal</keyword>
<organism evidence="4">
    <name type="scientific">Oikopleura dioica</name>
    <name type="common">Tunicate</name>
    <dbReference type="NCBI Taxonomy" id="34765"/>
    <lineage>
        <taxon>Eukaryota</taxon>
        <taxon>Metazoa</taxon>
        <taxon>Chordata</taxon>
        <taxon>Tunicata</taxon>
        <taxon>Appendicularia</taxon>
        <taxon>Copelata</taxon>
        <taxon>Oikopleuridae</taxon>
        <taxon>Oikopleura</taxon>
    </lineage>
</organism>
<evidence type="ECO:0000313" key="4">
    <source>
        <dbReference type="EMBL" id="CBY30768.1"/>
    </source>
</evidence>
<dbReference type="GO" id="GO:0048240">
    <property type="term" value="P:sperm capacitation"/>
    <property type="evidence" value="ECO:0007669"/>
    <property type="project" value="TreeGrafter"/>
</dbReference>
<dbReference type="GO" id="GO:0030317">
    <property type="term" value="P:flagellated sperm motility"/>
    <property type="evidence" value="ECO:0007669"/>
    <property type="project" value="TreeGrafter"/>
</dbReference>
<gene>
    <name evidence="4" type="ORF">GSOID_T00018658001</name>
</gene>
<evidence type="ECO:0000256" key="3">
    <source>
        <dbReference type="ARBA" id="ARBA00023180"/>
    </source>
</evidence>
<proteinExistence type="inferred from homology"/>
<accession>E4Y520</accession>
<keyword evidence="3" id="KW-0325">Glycoprotein</keyword>
<reference evidence="4" key="1">
    <citation type="journal article" date="2010" name="Science">
        <title>Plasticity of animal genome architecture unmasked by rapid evolution of a pelagic tunicate.</title>
        <authorList>
            <person name="Denoeud F."/>
            <person name="Henriet S."/>
            <person name="Mungpakdee S."/>
            <person name="Aury J.M."/>
            <person name="Da Silva C."/>
            <person name="Brinkmann H."/>
            <person name="Mikhaleva J."/>
            <person name="Olsen L.C."/>
            <person name="Jubin C."/>
            <person name="Canestro C."/>
            <person name="Bouquet J.M."/>
            <person name="Danks G."/>
            <person name="Poulain J."/>
            <person name="Campsteijn C."/>
            <person name="Adamski M."/>
            <person name="Cross I."/>
            <person name="Yadetie F."/>
            <person name="Muffato M."/>
            <person name="Louis A."/>
            <person name="Butcher S."/>
            <person name="Tsagkogeorga G."/>
            <person name="Konrad A."/>
            <person name="Singh S."/>
            <person name="Jensen M.F."/>
            <person name="Cong E.H."/>
            <person name="Eikeseth-Otteraa H."/>
            <person name="Noel B."/>
            <person name="Anthouard V."/>
            <person name="Porcel B.M."/>
            <person name="Kachouri-Lafond R."/>
            <person name="Nishino A."/>
            <person name="Ugolini M."/>
            <person name="Chourrout P."/>
            <person name="Nishida H."/>
            <person name="Aasland R."/>
            <person name="Huzurbazar S."/>
            <person name="Westhof E."/>
            <person name="Delsuc F."/>
            <person name="Lehrach H."/>
            <person name="Reinhardt R."/>
            <person name="Weissenbach J."/>
            <person name="Roy S.W."/>
            <person name="Artiguenave F."/>
            <person name="Postlethwait J.H."/>
            <person name="Manak J.R."/>
            <person name="Thompson E.M."/>
            <person name="Jaillon O."/>
            <person name="Du Pasquier L."/>
            <person name="Boudinot P."/>
            <person name="Liberles D.A."/>
            <person name="Volff J.N."/>
            <person name="Philippe H."/>
            <person name="Lenhard B."/>
            <person name="Roest Crollius H."/>
            <person name="Wincker P."/>
            <person name="Chourrout D."/>
        </authorList>
    </citation>
    <scope>NUCLEOTIDE SEQUENCE [LARGE SCALE GENOMIC DNA]</scope>
</reference>
<dbReference type="EMBL" id="FN654283">
    <property type="protein sequence ID" value="CBY30768.1"/>
    <property type="molecule type" value="Genomic_DNA"/>
</dbReference>